<keyword evidence="2" id="KW-0378">Hydrolase</keyword>
<dbReference type="Proteomes" id="UP000321197">
    <property type="component" value="Unassembled WGS sequence"/>
</dbReference>
<dbReference type="InterPro" id="IPR029069">
    <property type="entry name" value="HotDog_dom_sf"/>
</dbReference>
<dbReference type="AlphaFoldDB" id="A0A511R463"/>
<protein>
    <submittedName>
        <fullName evidence="3">Thioesterase</fullName>
    </submittedName>
</protein>
<organism evidence="3 4">
    <name type="scientific">Meiothermus hypogaeus NBRC 106114</name>
    <dbReference type="NCBI Taxonomy" id="1227553"/>
    <lineage>
        <taxon>Bacteria</taxon>
        <taxon>Thermotogati</taxon>
        <taxon>Deinococcota</taxon>
        <taxon>Deinococci</taxon>
        <taxon>Thermales</taxon>
        <taxon>Thermaceae</taxon>
        <taxon>Meiothermus</taxon>
    </lineage>
</organism>
<evidence type="ECO:0000256" key="2">
    <source>
        <dbReference type="ARBA" id="ARBA00022801"/>
    </source>
</evidence>
<evidence type="ECO:0000256" key="1">
    <source>
        <dbReference type="ARBA" id="ARBA00005953"/>
    </source>
</evidence>
<comment type="similarity">
    <text evidence="1">Belongs to the 4-hydroxybenzoyl-CoA thioesterase family.</text>
</comment>
<reference evidence="3 4" key="1">
    <citation type="submission" date="2019-07" db="EMBL/GenBank/DDBJ databases">
        <title>Whole genome shotgun sequence of Meiothermus hypogaeus NBRC 106114.</title>
        <authorList>
            <person name="Hosoyama A."/>
            <person name="Uohara A."/>
            <person name="Ohji S."/>
            <person name="Ichikawa N."/>
        </authorList>
    </citation>
    <scope>NUCLEOTIDE SEQUENCE [LARGE SCALE GENOMIC DNA]</scope>
    <source>
        <strain evidence="3 4">NBRC 106114</strain>
    </source>
</reference>
<gene>
    <name evidence="3" type="ORF">MHY01S_25640</name>
</gene>
<dbReference type="PANTHER" id="PTHR31793">
    <property type="entry name" value="4-HYDROXYBENZOYL-COA THIOESTERASE FAMILY MEMBER"/>
    <property type="match status" value="1"/>
</dbReference>
<dbReference type="GO" id="GO:0047617">
    <property type="term" value="F:fatty acyl-CoA hydrolase activity"/>
    <property type="evidence" value="ECO:0007669"/>
    <property type="project" value="TreeGrafter"/>
</dbReference>
<dbReference type="NCBIfam" id="TIGR00051">
    <property type="entry name" value="YbgC/FadM family acyl-CoA thioesterase"/>
    <property type="match status" value="1"/>
</dbReference>
<dbReference type="SUPFAM" id="SSF54637">
    <property type="entry name" value="Thioesterase/thiol ester dehydrase-isomerase"/>
    <property type="match status" value="1"/>
</dbReference>
<dbReference type="PANTHER" id="PTHR31793:SF27">
    <property type="entry name" value="NOVEL THIOESTERASE SUPERFAMILY DOMAIN AND SAPOSIN A-TYPE DOMAIN CONTAINING PROTEIN (0610012H03RIK)"/>
    <property type="match status" value="1"/>
</dbReference>
<dbReference type="EMBL" id="BJXL01000097">
    <property type="protein sequence ID" value="GEM84398.1"/>
    <property type="molecule type" value="Genomic_DNA"/>
</dbReference>
<dbReference type="PIRSF" id="PIRSF003230">
    <property type="entry name" value="YbgC"/>
    <property type="match status" value="1"/>
</dbReference>
<dbReference type="InterPro" id="IPR006684">
    <property type="entry name" value="YbgC/YbaW"/>
</dbReference>
<sequence>MTVRLPIAVRYAETDAMGVVHHSSYVVWLEAARVEWLEQIGLPYTQIEVQGLAFAVIELGLTYRNPARFGDRVEVETWLSEASSRTLRYQYRVWRSETLLAEGFTRHLCQDARGKAVRIPPNISDALVAHLRPSS</sequence>
<evidence type="ECO:0000313" key="4">
    <source>
        <dbReference type="Proteomes" id="UP000321197"/>
    </source>
</evidence>
<dbReference type="InterPro" id="IPR050563">
    <property type="entry name" value="4-hydroxybenzoyl-CoA_TE"/>
</dbReference>
<dbReference type="CDD" id="cd00586">
    <property type="entry name" value="4HBT"/>
    <property type="match status" value="1"/>
</dbReference>
<comment type="caution">
    <text evidence="3">The sequence shown here is derived from an EMBL/GenBank/DDBJ whole genome shotgun (WGS) entry which is preliminary data.</text>
</comment>
<name>A0A511R463_9DEIN</name>
<evidence type="ECO:0000313" key="3">
    <source>
        <dbReference type="EMBL" id="GEM84398.1"/>
    </source>
</evidence>
<proteinExistence type="inferred from homology"/>
<dbReference type="OrthoDB" id="9800856at2"/>
<accession>A0A511R463</accession>
<dbReference type="Gene3D" id="3.10.129.10">
    <property type="entry name" value="Hotdog Thioesterase"/>
    <property type="match status" value="1"/>
</dbReference>
<dbReference type="Pfam" id="PF13279">
    <property type="entry name" value="4HBT_2"/>
    <property type="match status" value="1"/>
</dbReference>
<dbReference type="RefSeq" id="WP_119341548.1">
    <property type="nucleotide sequence ID" value="NZ_BJXL01000097.1"/>
</dbReference>